<dbReference type="PANTHER" id="PTHR20905">
    <property type="entry name" value="N-ACETYLTRANSFERASE-RELATED"/>
    <property type="match status" value="1"/>
</dbReference>
<evidence type="ECO:0000313" key="1">
    <source>
        <dbReference type="Proteomes" id="UP000887578"/>
    </source>
</evidence>
<keyword evidence="1" id="KW-1185">Reference proteome</keyword>
<protein>
    <submittedName>
        <fullName evidence="2">Uncharacterized protein</fullName>
    </submittedName>
</protein>
<dbReference type="Proteomes" id="UP000887578">
    <property type="component" value="Unplaced"/>
</dbReference>
<dbReference type="Gene3D" id="3.40.630.30">
    <property type="match status" value="1"/>
</dbReference>
<accession>A0A914QK77</accession>
<reference evidence="2" key="1">
    <citation type="submission" date="2022-11" db="UniProtKB">
        <authorList>
            <consortium name="WormBaseParasite"/>
        </authorList>
    </citation>
    <scope>IDENTIFICATION</scope>
</reference>
<dbReference type="WBParaSite" id="PDA_v2.g401.t1">
    <property type="protein sequence ID" value="PDA_v2.g401.t1"/>
    <property type="gene ID" value="PDA_v2.g401"/>
</dbReference>
<organism evidence="1 2">
    <name type="scientific">Panagrolaimus davidi</name>
    <dbReference type="NCBI Taxonomy" id="227884"/>
    <lineage>
        <taxon>Eukaryota</taxon>
        <taxon>Metazoa</taxon>
        <taxon>Ecdysozoa</taxon>
        <taxon>Nematoda</taxon>
        <taxon>Chromadorea</taxon>
        <taxon>Rhabditida</taxon>
        <taxon>Tylenchina</taxon>
        <taxon>Panagrolaimomorpha</taxon>
        <taxon>Panagrolaimoidea</taxon>
        <taxon>Panagrolaimidae</taxon>
        <taxon>Panagrolaimus</taxon>
    </lineage>
</organism>
<name>A0A914QK77_9BILA</name>
<sequence>MILDGLLIAIKKPTSYAAFDGNQLIGFHINRIHTPDEFPQLFEGKLFDPNAKFEYKNDYANEIENGKYNQNAEKINIILNECLKQIGKFFPSDLRNLGYMKASGTRPDYTNNGLLYYLFLESLKDYEKFDCNYFIGFCSAANSFKMCKKIGMKNVFTFPYSEYKVNGKPIYQNFPDGATGIQVMIGRTDVAMDILTGKKVPDAHL</sequence>
<dbReference type="AlphaFoldDB" id="A0A914QK77"/>
<dbReference type="PANTHER" id="PTHR20905:SF17">
    <property type="entry name" value="N-ACETYLTRANSFERASE DOMAIN-CONTAINING PROTEIN"/>
    <property type="match status" value="1"/>
</dbReference>
<evidence type="ECO:0000313" key="2">
    <source>
        <dbReference type="WBParaSite" id="PDA_v2.g401.t1"/>
    </source>
</evidence>
<dbReference type="GO" id="GO:0008080">
    <property type="term" value="F:N-acetyltransferase activity"/>
    <property type="evidence" value="ECO:0007669"/>
    <property type="project" value="TreeGrafter"/>
</dbReference>
<proteinExistence type="predicted"/>